<dbReference type="GO" id="GO:0005789">
    <property type="term" value="C:endoplasmic reticulum membrane"/>
    <property type="evidence" value="ECO:0007669"/>
    <property type="project" value="TreeGrafter"/>
</dbReference>
<dbReference type="EC" id="1.1.1.270" evidence="2"/>
<evidence type="ECO:0000256" key="2">
    <source>
        <dbReference type="ARBA" id="ARBA00023621"/>
    </source>
</evidence>
<proteinExistence type="predicted"/>
<gene>
    <name evidence="3" type="ORF">EKO27_g121</name>
</gene>
<keyword evidence="4" id="KW-1185">Reference proteome</keyword>
<dbReference type="InterPro" id="IPR036291">
    <property type="entry name" value="NAD(P)-bd_dom_sf"/>
</dbReference>
<dbReference type="Gene3D" id="3.40.50.720">
    <property type="entry name" value="NAD(P)-binding Rossmann-like Domain"/>
    <property type="match status" value="1"/>
</dbReference>
<dbReference type="GO" id="GO:0005811">
    <property type="term" value="C:lipid droplet"/>
    <property type="evidence" value="ECO:0007669"/>
    <property type="project" value="TreeGrafter"/>
</dbReference>
<dbReference type="Pfam" id="PF00106">
    <property type="entry name" value="adh_short"/>
    <property type="match status" value="1"/>
</dbReference>
<accession>A0A439DKW6</accession>
<evidence type="ECO:0000313" key="4">
    <source>
        <dbReference type="Proteomes" id="UP000286045"/>
    </source>
</evidence>
<comment type="pathway">
    <text evidence="1">Steroid biosynthesis; zymosterol biosynthesis; zymosterol from lanosterol: step 5/6.</text>
</comment>
<evidence type="ECO:0000256" key="1">
    <source>
        <dbReference type="ARBA" id="ARBA00023589"/>
    </source>
</evidence>
<dbReference type="PANTHER" id="PTHR43647">
    <property type="entry name" value="DEHYDROGENASE"/>
    <property type="match status" value="1"/>
</dbReference>
<dbReference type="EMBL" id="RYZI01000001">
    <property type="protein sequence ID" value="RWA15044.1"/>
    <property type="molecule type" value="Genomic_DNA"/>
</dbReference>
<dbReference type="InterPro" id="IPR002347">
    <property type="entry name" value="SDR_fam"/>
</dbReference>
<dbReference type="InterPro" id="IPR051593">
    <property type="entry name" value="Ergosterol_Biosynth_ERG27"/>
</dbReference>
<sequence>MATPKGTIVVTGSAGGVGCAIASKIISTAELADYHSIYTVRDTSSPSAELQSILQSAPKTYHYEVQSLELSRLADVREFARKLNARVASGEIPPIRVLILNAAVSDMGKQGFTRDGFDMAFAVNYLSQWLLTLLALQSMDHKEGRIVVVGSASHDVNHPIHKLTGYYNDENWKTFFKGDLLSSIANGTWCPNTVARPEIAGGRRYGVAKMCAVMMVAELQQRLDADPELQGVSIVGVDPGHMSTGIVRHGSWIIRSVAPVMSLIAQLTAWFQTNPHFRTTAKSADDLIAAAFEAGPRLRGKYLDGSELSEVSPEAADAKKREMVWRESVILTRLTQEQTKLVNWA</sequence>
<dbReference type="AlphaFoldDB" id="A0A439DKW6"/>
<evidence type="ECO:0000313" key="3">
    <source>
        <dbReference type="EMBL" id="RWA15044.1"/>
    </source>
</evidence>
<protein>
    <recommendedName>
        <fullName evidence="2">3beta-hydroxysteroid 3-dehydrogenase</fullName>
        <ecNumber evidence="2">1.1.1.270</ecNumber>
    </recommendedName>
</protein>
<name>A0A439DKW6_9PEZI</name>
<dbReference type="SUPFAM" id="SSF51735">
    <property type="entry name" value="NAD(P)-binding Rossmann-fold domains"/>
    <property type="match status" value="1"/>
</dbReference>
<dbReference type="GO" id="GO:0005741">
    <property type="term" value="C:mitochondrial outer membrane"/>
    <property type="evidence" value="ECO:0007669"/>
    <property type="project" value="TreeGrafter"/>
</dbReference>
<dbReference type="STRING" id="363999.A0A439DKW6"/>
<dbReference type="GO" id="GO:0000253">
    <property type="term" value="F:3-beta-hydroxysteroid 3-dehydrogenase (NADP+) activity"/>
    <property type="evidence" value="ECO:0007669"/>
    <property type="project" value="UniProtKB-EC"/>
</dbReference>
<dbReference type="PROSITE" id="PS51257">
    <property type="entry name" value="PROKAR_LIPOPROTEIN"/>
    <property type="match status" value="1"/>
</dbReference>
<dbReference type="Proteomes" id="UP000286045">
    <property type="component" value="Unassembled WGS sequence"/>
</dbReference>
<organism evidence="3 4">
    <name type="scientific">Xylaria grammica</name>
    <dbReference type="NCBI Taxonomy" id="363999"/>
    <lineage>
        <taxon>Eukaryota</taxon>
        <taxon>Fungi</taxon>
        <taxon>Dikarya</taxon>
        <taxon>Ascomycota</taxon>
        <taxon>Pezizomycotina</taxon>
        <taxon>Sordariomycetes</taxon>
        <taxon>Xylariomycetidae</taxon>
        <taxon>Xylariales</taxon>
        <taxon>Xylariaceae</taxon>
        <taxon>Xylaria</taxon>
    </lineage>
</organism>
<dbReference type="PRINTS" id="PR00081">
    <property type="entry name" value="GDHRDH"/>
</dbReference>
<comment type="caution">
    <text evidence="3">The sequence shown here is derived from an EMBL/GenBank/DDBJ whole genome shotgun (WGS) entry which is preliminary data.</text>
</comment>
<dbReference type="PANTHER" id="PTHR43647:SF4">
    <property type="entry name" value="KETOREDUCTASE (KR) DOMAIN-CONTAINING PROTEIN"/>
    <property type="match status" value="1"/>
</dbReference>
<reference evidence="3 4" key="1">
    <citation type="submission" date="2018-12" db="EMBL/GenBank/DDBJ databases">
        <title>Draft genome sequence of Xylaria grammica IHI A82.</title>
        <authorList>
            <person name="Buettner E."/>
            <person name="Kellner H."/>
        </authorList>
    </citation>
    <scope>NUCLEOTIDE SEQUENCE [LARGE SCALE GENOMIC DNA]</scope>
    <source>
        <strain evidence="3 4">IHI A82</strain>
    </source>
</reference>